<sequence length="70" mass="7214">TKDYKVTIDGTKVATKTKLSYKANDGTAKQVSLADGLNFKNGTLTTASIDDAGVVKYDVNTAAITAGTDG</sequence>
<dbReference type="AlphaFoldDB" id="W1XRM1"/>
<comment type="caution">
    <text evidence="1">The sequence shown here is derived from an EMBL/GenBank/DDBJ whole genome shotgun (WGS) entry which is preliminary data.</text>
</comment>
<evidence type="ECO:0000313" key="1">
    <source>
        <dbReference type="EMBL" id="ETJ32862.1"/>
    </source>
</evidence>
<gene>
    <name evidence="1" type="ORF">Q604_UNBC12693G0001</name>
</gene>
<feature type="non-terminal residue" evidence="1">
    <location>
        <position position="1"/>
    </location>
</feature>
<reference evidence="1" key="1">
    <citation type="submission" date="2013-12" db="EMBL/GenBank/DDBJ databases">
        <title>A Varibaculum cambriense genome reconstructed from a premature infant gut community with otherwise low bacterial novelty that shifts toward anaerobic metabolism during the third week of life.</title>
        <authorList>
            <person name="Brown C.T."/>
            <person name="Sharon I."/>
            <person name="Thomas B.C."/>
            <person name="Castelle C.J."/>
            <person name="Morowitz M.J."/>
            <person name="Banfield J.F."/>
        </authorList>
    </citation>
    <scope>NUCLEOTIDE SEQUENCE</scope>
</reference>
<feature type="non-terminal residue" evidence="1">
    <location>
        <position position="70"/>
    </location>
</feature>
<dbReference type="EMBL" id="AZMM01012693">
    <property type="protein sequence ID" value="ETJ32862.1"/>
    <property type="molecule type" value="Genomic_DNA"/>
</dbReference>
<proteinExistence type="predicted"/>
<protein>
    <submittedName>
        <fullName evidence="1">Gram-positive signal peptide protein, YSIRK family</fullName>
    </submittedName>
</protein>
<name>W1XRM1_9ZZZZ</name>
<accession>W1XRM1</accession>
<organism evidence="1">
    <name type="scientific">human gut metagenome</name>
    <dbReference type="NCBI Taxonomy" id="408170"/>
    <lineage>
        <taxon>unclassified sequences</taxon>
        <taxon>metagenomes</taxon>
        <taxon>organismal metagenomes</taxon>
    </lineage>
</organism>